<keyword evidence="2" id="KW-1185">Reference proteome</keyword>
<evidence type="ECO:0000313" key="2">
    <source>
        <dbReference type="Proteomes" id="UP000078397"/>
    </source>
</evidence>
<dbReference type="KEGG" id="pchm:VFPPC_18016"/>
<accession>A0A219APX9</accession>
<dbReference type="AlphaFoldDB" id="A0A219APX9"/>
<name>A0A219APX9_METCM</name>
<proteinExistence type="predicted"/>
<sequence>METSMFTRGIRFAAVSNLGAERPKRILHADGSKIPGVLRSRIISTDTKGMVLLIKLPSVFEEELPSLDARNVMLRPRFYGRKPPLSSQRSKYRQGFGKMIALDWVDKLQQTKSLA</sequence>
<evidence type="ECO:0000313" key="1">
    <source>
        <dbReference type="EMBL" id="OWT42761.1"/>
    </source>
</evidence>
<dbReference type="Proteomes" id="UP000078397">
    <property type="component" value="Unassembled WGS sequence"/>
</dbReference>
<dbReference type="RefSeq" id="XP_022285239.1">
    <property type="nucleotide sequence ID" value="XM_022429679.1"/>
</dbReference>
<organism evidence="1 2">
    <name type="scientific">Pochonia chlamydosporia 170</name>
    <dbReference type="NCBI Taxonomy" id="1380566"/>
    <lineage>
        <taxon>Eukaryota</taxon>
        <taxon>Fungi</taxon>
        <taxon>Dikarya</taxon>
        <taxon>Ascomycota</taxon>
        <taxon>Pezizomycotina</taxon>
        <taxon>Sordariomycetes</taxon>
        <taxon>Hypocreomycetidae</taxon>
        <taxon>Hypocreales</taxon>
        <taxon>Clavicipitaceae</taxon>
        <taxon>Pochonia</taxon>
    </lineage>
</organism>
<reference evidence="1 2" key="1">
    <citation type="journal article" date="2016" name="PLoS Pathog.">
        <title>Biosynthesis of antibiotic leucinostatins in bio-control fungus Purpureocillium lilacinum and their inhibition on phytophthora revealed by genome mining.</title>
        <authorList>
            <person name="Wang G."/>
            <person name="Liu Z."/>
            <person name="Lin R."/>
            <person name="Li E."/>
            <person name="Mao Z."/>
            <person name="Ling J."/>
            <person name="Yang Y."/>
            <person name="Yin W.B."/>
            <person name="Xie B."/>
        </authorList>
    </citation>
    <scope>NUCLEOTIDE SEQUENCE [LARGE SCALE GENOMIC DNA]</scope>
    <source>
        <strain evidence="1">170</strain>
    </source>
</reference>
<protein>
    <submittedName>
        <fullName evidence="1">Uncharacterized protein</fullName>
    </submittedName>
</protein>
<comment type="caution">
    <text evidence="1">The sequence shown here is derived from an EMBL/GenBank/DDBJ whole genome shotgun (WGS) entry which is preliminary data.</text>
</comment>
<dbReference type="EMBL" id="LSBJ02000006">
    <property type="protein sequence ID" value="OWT42761.1"/>
    <property type="molecule type" value="Genomic_DNA"/>
</dbReference>
<dbReference type="GeneID" id="33936894"/>
<gene>
    <name evidence="1" type="ORF">VFPPC_18016</name>
</gene>